<sequence>MWRKQVRSGALVAEQVPVFVPVQITSEPPVVSGSSSEASPRSPALCEAGSDREALQIEIVLPDGTALRVPETIGAPALRRLLSALRG</sequence>
<keyword evidence="2" id="KW-1185">Reference proteome</keyword>
<accession>A0A1G7EGU7</accession>
<protein>
    <submittedName>
        <fullName evidence="1">Transposase</fullName>
    </submittedName>
</protein>
<dbReference type="EMBL" id="FMZX01000076">
    <property type="protein sequence ID" value="SDE62919.1"/>
    <property type="molecule type" value="Genomic_DNA"/>
</dbReference>
<reference evidence="1 2" key="1">
    <citation type="submission" date="2016-10" db="EMBL/GenBank/DDBJ databases">
        <authorList>
            <person name="de Groot N.N."/>
        </authorList>
    </citation>
    <scope>NUCLEOTIDE SEQUENCE [LARGE SCALE GENOMIC DNA]</scope>
    <source>
        <strain evidence="1 2">CPCC 100156</strain>
    </source>
</reference>
<name>A0A1G7EGU7_9PROT</name>
<evidence type="ECO:0000313" key="2">
    <source>
        <dbReference type="Proteomes" id="UP000198925"/>
    </source>
</evidence>
<organism evidence="1 2">
    <name type="scientific">Belnapia rosea</name>
    <dbReference type="NCBI Taxonomy" id="938405"/>
    <lineage>
        <taxon>Bacteria</taxon>
        <taxon>Pseudomonadati</taxon>
        <taxon>Pseudomonadota</taxon>
        <taxon>Alphaproteobacteria</taxon>
        <taxon>Acetobacterales</taxon>
        <taxon>Roseomonadaceae</taxon>
        <taxon>Belnapia</taxon>
    </lineage>
</organism>
<gene>
    <name evidence="1" type="ORF">SAMN04487779_10763</name>
</gene>
<dbReference type="AlphaFoldDB" id="A0A1G7EGU7"/>
<dbReference type="Proteomes" id="UP000198925">
    <property type="component" value="Unassembled WGS sequence"/>
</dbReference>
<evidence type="ECO:0000313" key="1">
    <source>
        <dbReference type="EMBL" id="SDE62919.1"/>
    </source>
</evidence>
<proteinExistence type="predicted"/>